<dbReference type="Proteomes" id="UP001597417">
    <property type="component" value="Unassembled WGS sequence"/>
</dbReference>
<comment type="caution">
    <text evidence="2">The sequence shown here is derived from an EMBL/GenBank/DDBJ whole genome shotgun (WGS) entry which is preliminary data.</text>
</comment>
<reference evidence="3" key="1">
    <citation type="journal article" date="2019" name="Int. J. Syst. Evol. Microbiol.">
        <title>The Global Catalogue of Microorganisms (GCM) 10K type strain sequencing project: providing services to taxonomists for standard genome sequencing and annotation.</title>
        <authorList>
            <consortium name="The Broad Institute Genomics Platform"/>
            <consortium name="The Broad Institute Genome Sequencing Center for Infectious Disease"/>
            <person name="Wu L."/>
            <person name="Ma J."/>
        </authorList>
    </citation>
    <scope>NUCLEOTIDE SEQUENCE [LARGE SCALE GENOMIC DNA]</scope>
    <source>
        <strain evidence="3">CGMCC 4.7645</strain>
    </source>
</reference>
<evidence type="ECO:0000256" key="1">
    <source>
        <dbReference type="SAM" id="SignalP"/>
    </source>
</evidence>
<dbReference type="PANTHER" id="PTHR43649">
    <property type="entry name" value="ARABINOSE-BINDING PROTEIN-RELATED"/>
    <property type="match status" value="1"/>
</dbReference>
<dbReference type="RefSeq" id="WP_378261375.1">
    <property type="nucleotide sequence ID" value="NZ_JBHUKR010000004.1"/>
</dbReference>
<evidence type="ECO:0000313" key="3">
    <source>
        <dbReference type="Proteomes" id="UP001597417"/>
    </source>
</evidence>
<sequence>MTRFRSRPLTITALCALAALGAGACAGAGGGGSGSGDTVRILMVNNPQMRALKELAPEFTQQTGIKLSFTELPENDLRDKVNQEFANQSNQYDVSSVSALEVPIFSKRGWMAPLDGYVGKDSAFDQGDVFPAFTKALTSDDGKLYAEPYYGESSFLMYRKDVFAAKNLTMPENPTWDQVAALAAQVGNAEPGMAGICLRGQAGWGQNLAPLSTVVNTFGGTWYDQNWNAQLTSPQFTQATRFYVDLVRKYGEPGAAQAGVQECINTVQQSKAAMFYDATSIAGLLEANDSPVKGKMGYVPAPVKDTANSGWLWTWAWGIEKASPNKDNAWKFISWASGKQFEQQAAAKVGWSKAPTGKRNSTYAQDGYRQAAAPYYQQERTALQKADPANPGVQPRPYSGIQFVGIAEFPSLGTQVSQQISSAIAGQISVPDALAASQKLAQQVGDTHRTG</sequence>
<name>A0ABW5FMV0_9PSEU</name>
<feature type="chain" id="PRO_5046087399" evidence="1">
    <location>
        <begin position="25"/>
        <end position="451"/>
    </location>
</feature>
<dbReference type="InterPro" id="IPR006059">
    <property type="entry name" value="SBP"/>
</dbReference>
<evidence type="ECO:0000313" key="2">
    <source>
        <dbReference type="EMBL" id="MFD2415514.1"/>
    </source>
</evidence>
<protein>
    <submittedName>
        <fullName evidence="2">ABC transporter substrate-binding protein</fullName>
    </submittedName>
</protein>
<dbReference type="PANTHER" id="PTHR43649:SF12">
    <property type="entry name" value="DIACETYLCHITOBIOSE BINDING PROTEIN DASA"/>
    <property type="match status" value="1"/>
</dbReference>
<accession>A0ABW5FMV0</accession>
<gene>
    <name evidence="2" type="ORF">ACFSXZ_04150</name>
</gene>
<dbReference type="PROSITE" id="PS51257">
    <property type="entry name" value="PROKAR_LIPOPROTEIN"/>
    <property type="match status" value="1"/>
</dbReference>
<dbReference type="CDD" id="cd13585">
    <property type="entry name" value="PBP2_TMBP_like"/>
    <property type="match status" value="1"/>
</dbReference>
<keyword evidence="3" id="KW-1185">Reference proteome</keyword>
<organism evidence="2 3">
    <name type="scientific">Amycolatopsis pigmentata</name>
    <dbReference type="NCBI Taxonomy" id="450801"/>
    <lineage>
        <taxon>Bacteria</taxon>
        <taxon>Bacillati</taxon>
        <taxon>Actinomycetota</taxon>
        <taxon>Actinomycetes</taxon>
        <taxon>Pseudonocardiales</taxon>
        <taxon>Pseudonocardiaceae</taxon>
        <taxon>Amycolatopsis</taxon>
    </lineage>
</organism>
<dbReference type="EMBL" id="JBHUKR010000004">
    <property type="protein sequence ID" value="MFD2415514.1"/>
    <property type="molecule type" value="Genomic_DNA"/>
</dbReference>
<dbReference type="InterPro" id="IPR050490">
    <property type="entry name" value="Bact_solute-bd_prot1"/>
</dbReference>
<dbReference type="Gene3D" id="3.40.190.10">
    <property type="entry name" value="Periplasmic binding protein-like II"/>
    <property type="match status" value="2"/>
</dbReference>
<keyword evidence="1" id="KW-0732">Signal</keyword>
<proteinExistence type="predicted"/>
<dbReference type="SUPFAM" id="SSF53850">
    <property type="entry name" value="Periplasmic binding protein-like II"/>
    <property type="match status" value="1"/>
</dbReference>
<feature type="signal peptide" evidence="1">
    <location>
        <begin position="1"/>
        <end position="24"/>
    </location>
</feature>
<dbReference type="Pfam" id="PF01547">
    <property type="entry name" value="SBP_bac_1"/>
    <property type="match status" value="1"/>
</dbReference>